<sequence>MEDTPKSASERLAQLDLNIRKTKQLIAEHAARSPKDRNQYHLSSDVSLTTLEDSLDALQYYRKVLTTRLRGHIDGDDKGNG</sequence>
<evidence type="ECO:0000313" key="2">
    <source>
        <dbReference type="Proteomes" id="UP000054851"/>
    </source>
</evidence>
<reference evidence="1" key="1">
    <citation type="submission" date="2016-01" db="EMBL/GenBank/DDBJ databases">
        <authorList>
            <person name="Peeters C."/>
        </authorList>
    </citation>
    <scope>NUCLEOTIDE SEQUENCE</scope>
    <source>
        <strain evidence="1">LMG 29322</strain>
    </source>
</reference>
<protein>
    <submittedName>
        <fullName evidence="1">Uncharacterized protein</fullName>
    </submittedName>
</protein>
<dbReference type="OrthoDB" id="9910171at2"/>
<dbReference type="RefSeq" id="WP_157695738.1">
    <property type="nucleotide sequence ID" value="NZ_FCOA02000005.1"/>
</dbReference>
<dbReference type="Proteomes" id="UP000054851">
    <property type="component" value="Unassembled WGS sequence"/>
</dbReference>
<evidence type="ECO:0000313" key="1">
    <source>
        <dbReference type="EMBL" id="SAK55224.1"/>
    </source>
</evidence>
<proteinExistence type="predicted"/>
<name>A0A158ABL4_9BURK</name>
<dbReference type="EMBL" id="FCOA02000005">
    <property type="protein sequence ID" value="SAK55224.1"/>
    <property type="molecule type" value="Genomic_DNA"/>
</dbReference>
<keyword evidence="2" id="KW-1185">Reference proteome</keyword>
<accession>A0A158ABL4</accession>
<organism evidence="1 2">
    <name type="scientific">Caballeronia hypogeia</name>
    <dbReference type="NCBI Taxonomy" id="1777140"/>
    <lineage>
        <taxon>Bacteria</taxon>
        <taxon>Pseudomonadati</taxon>
        <taxon>Pseudomonadota</taxon>
        <taxon>Betaproteobacteria</taxon>
        <taxon>Burkholderiales</taxon>
        <taxon>Burkholderiaceae</taxon>
        <taxon>Caballeronia</taxon>
    </lineage>
</organism>
<gene>
    <name evidence="1" type="ORF">AWB79_02165</name>
</gene>
<dbReference type="AlphaFoldDB" id="A0A158ABL4"/>
<comment type="caution">
    <text evidence="1">The sequence shown here is derived from an EMBL/GenBank/DDBJ whole genome shotgun (WGS) entry which is preliminary data.</text>
</comment>